<accession>A0ABT6JLH4</accession>
<keyword evidence="3" id="KW-1185">Reference proteome</keyword>
<comment type="caution">
    <text evidence="2">The sequence shown here is derived from an EMBL/GenBank/DDBJ whole genome shotgun (WGS) entry which is preliminary data.</text>
</comment>
<feature type="signal peptide" evidence="1">
    <location>
        <begin position="1"/>
        <end position="19"/>
    </location>
</feature>
<sequence>MKALSVVAIALGLAACASGGGSPSEPAKRGREVKSIDGSFSGEVVGEPAPGAKFAELRIGMSSGQVQEVMDRVPDRQHTYESGKRWIPFYYGNDARRMQVLYRGEGCLIFTDGNIWGGAGGDLVQIEHDPSGACYQP</sequence>
<name>A0ABT6JLH4_9GAMM</name>
<dbReference type="EMBL" id="JARXRN010000028">
    <property type="protein sequence ID" value="MDH5831527.1"/>
    <property type="molecule type" value="Genomic_DNA"/>
</dbReference>
<evidence type="ECO:0000256" key="1">
    <source>
        <dbReference type="SAM" id="SignalP"/>
    </source>
</evidence>
<organism evidence="2 3">
    <name type="scientific">Luteimonas rhizosphaericola</name>
    <dbReference type="NCBI Taxonomy" id="3042024"/>
    <lineage>
        <taxon>Bacteria</taxon>
        <taxon>Pseudomonadati</taxon>
        <taxon>Pseudomonadota</taxon>
        <taxon>Gammaproteobacteria</taxon>
        <taxon>Lysobacterales</taxon>
        <taxon>Lysobacteraceae</taxon>
        <taxon>Luteimonas</taxon>
    </lineage>
</organism>
<evidence type="ECO:0000313" key="3">
    <source>
        <dbReference type="Proteomes" id="UP001156831"/>
    </source>
</evidence>
<evidence type="ECO:0000313" key="2">
    <source>
        <dbReference type="EMBL" id="MDH5831527.1"/>
    </source>
</evidence>
<keyword evidence="1" id="KW-0732">Signal</keyword>
<reference evidence="2 3" key="1">
    <citation type="submission" date="2023-04" db="EMBL/GenBank/DDBJ databases">
        <title>Luteimonas sp. M1R5S18.</title>
        <authorList>
            <person name="Sun J.-Q."/>
        </authorList>
    </citation>
    <scope>NUCLEOTIDE SEQUENCE [LARGE SCALE GENOMIC DNA]</scope>
    <source>
        <strain evidence="2 3">M1R5S18</strain>
    </source>
</reference>
<evidence type="ECO:0008006" key="4">
    <source>
        <dbReference type="Google" id="ProtNLM"/>
    </source>
</evidence>
<proteinExistence type="predicted"/>
<protein>
    <recommendedName>
        <fullName evidence="4">Lipoprotein SmpA/OmlA domain-containing protein</fullName>
    </recommendedName>
</protein>
<dbReference type="PROSITE" id="PS51257">
    <property type="entry name" value="PROKAR_LIPOPROTEIN"/>
    <property type="match status" value="1"/>
</dbReference>
<feature type="chain" id="PRO_5045879990" description="Lipoprotein SmpA/OmlA domain-containing protein" evidence="1">
    <location>
        <begin position="20"/>
        <end position="137"/>
    </location>
</feature>
<gene>
    <name evidence="2" type="ORF">QFW80_13475</name>
</gene>
<dbReference type="Proteomes" id="UP001156831">
    <property type="component" value="Unassembled WGS sequence"/>
</dbReference>
<dbReference type="RefSeq" id="WP_280602491.1">
    <property type="nucleotide sequence ID" value="NZ_JARXRN010000028.1"/>
</dbReference>